<reference evidence="1" key="1">
    <citation type="journal article" date="2015" name="Nature">
        <title>Complex archaea that bridge the gap between prokaryotes and eukaryotes.</title>
        <authorList>
            <person name="Spang A."/>
            <person name="Saw J.H."/>
            <person name="Jorgensen S.L."/>
            <person name="Zaremba-Niedzwiedzka K."/>
            <person name="Martijn J."/>
            <person name="Lind A.E."/>
            <person name="van Eijk R."/>
            <person name="Schleper C."/>
            <person name="Guy L."/>
            <person name="Ettema T.J."/>
        </authorList>
    </citation>
    <scope>NUCLEOTIDE SEQUENCE</scope>
</reference>
<sequence>MRIPKPFIGLALVLALAGAGIVLAAVFSPDHDELDQNVLTSDSAVTLNLIVEPATALLTAANMAPGDNVCGIVRLTTSQSFVIETAVSVEHLAPSAFADELILNIRENNTCALAVNPDGSPTLGTNLFHGPYTDVGTMMSTIVPAAGGERTLQFTVVLPNTIPDFATVASQSDTATIVFDTDVAP</sequence>
<organism evidence="1">
    <name type="scientific">marine sediment metagenome</name>
    <dbReference type="NCBI Taxonomy" id="412755"/>
    <lineage>
        <taxon>unclassified sequences</taxon>
        <taxon>metagenomes</taxon>
        <taxon>ecological metagenomes</taxon>
    </lineage>
</organism>
<name>A0A0F9G2T4_9ZZZZ</name>
<comment type="caution">
    <text evidence="1">The sequence shown here is derived from an EMBL/GenBank/DDBJ whole genome shotgun (WGS) entry which is preliminary data.</text>
</comment>
<dbReference type="EMBL" id="LAZR01030076">
    <property type="protein sequence ID" value="KKL57692.1"/>
    <property type="molecule type" value="Genomic_DNA"/>
</dbReference>
<gene>
    <name evidence="1" type="ORF">LCGC14_2232830</name>
</gene>
<dbReference type="AlphaFoldDB" id="A0A0F9G2T4"/>
<accession>A0A0F9G2T4</accession>
<proteinExistence type="predicted"/>
<protein>
    <submittedName>
        <fullName evidence="1">Uncharacterized protein</fullName>
    </submittedName>
</protein>
<evidence type="ECO:0000313" key="1">
    <source>
        <dbReference type="EMBL" id="KKL57692.1"/>
    </source>
</evidence>